<dbReference type="InterPro" id="IPR036388">
    <property type="entry name" value="WH-like_DNA-bd_sf"/>
</dbReference>
<gene>
    <name evidence="2" type="ORF">ESP57_11335</name>
</gene>
<protein>
    <recommendedName>
        <fullName evidence="4">MarR family transcriptional regulator</fullName>
    </recommendedName>
</protein>
<comment type="caution">
    <text evidence="2">The sequence shown here is derived from an EMBL/GenBank/DDBJ whole genome shotgun (WGS) entry which is preliminary data.</text>
</comment>
<dbReference type="RefSeq" id="WP_129231596.1">
    <property type="nucleotide sequence ID" value="NZ_SDPO01000002.1"/>
</dbReference>
<dbReference type="OrthoDB" id="3697068at2"/>
<reference evidence="2 3" key="1">
    <citation type="submission" date="2019-01" db="EMBL/GenBank/DDBJ databases">
        <authorList>
            <person name="Li J."/>
        </authorList>
    </citation>
    <scope>NUCLEOTIDE SEQUENCE [LARGE SCALE GENOMIC DNA]</scope>
    <source>
        <strain evidence="2 3">CCUG 35506</strain>
    </source>
</reference>
<dbReference type="SUPFAM" id="SSF46785">
    <property type="entry name" value="Winged helix' DNA-binding domain"/>
    <property type="match status" value="1"/>
</dbReference>
<evidence type="ECO:0000313" key="2">
    <source>
        <dbReference type="EMBL" id="RXZ49492.1"/>
    </source>
</evidence>
<keyword evidence="3" id="KW-1185">Reference proteome</keyword>
<dbReference type="InterPro" id="IPR036390">
    <property type="entry name" value="WH_DNA-bd_sf"/>
</dbReference>
<accession>A0A4Q2JN97</accession>
<dbReference type="Gene3D" id="1.10.10.10">
    <property type="entry name" value="Winged helix-like DNA-binding domain superfamily/Winged helix DNA-binding domain"/>
    <property type="match status" value="1"/>
</dbReference>
<organism evidence="2 3">
    <name type="scientific">Agromyces fucosus</name>
    <dbReference type="NCBI Taxonomy" id="41985"/>
    <lineage>
        <taxon>Bacteria</taxon>
        <taxon>Bacillati</taxon>
        <taxon>Actinomycetota</taxon>
        <taxon>Actinomycetes</taxon>
        <taxon>Micrococcales</taxon>
        <taxon>Microbacteriaceae</taxon>
        <taxon>Agromyces</taxon>
    </lineage>
</organism>
<evidence type="ECO:0008006" key="4">
    <source>
        <dbReference type="Google" id="ProtNLM"/>
    </source>
</evidence>
<dbReference type="Proteomes" id="UP000292935">
    <property type="component" value="Unassembled WGS sequence"/>
</dbReference>
<proteinExistence type="predicted"/>
<dbReference type="AlphaFoldDB" id="A0A4Q2JN97"/>
<evidence type="ECO:0000313" key="3">
    <source>
        <dbReference type="Proteomes" id="UP000292935"/>
    </source>
</evidence>
<dbReference type="EMBL" id="SDPO01000002">
    <property type="protein sequence ID" value="RXZ49492.1"/>
    <property type="molecule type" value="Genomic_DNA"/>
</dbReference>
<name>A0A4Q2JN97_9MICO</name>
<sequence>MTTPDNTQNNSTNGPASPRPFGFWLKVIDRRLDEAMGDLFAEEGLTRRDWRRLNLVAGTVTDPRMSEKLAARPERVEPLVERGWVEGEPGAWRLTEAGETARASLQERVATLRAKVAGAVSPEDFATTMASLEAIAGELGWVDGERMPRGHRRGFGRRHGGEGFGRRQHGEGFGRRHGGEGHRHGEGHDAGHGRCGHGHGDGHGHGHGPTRNDVHVHVHVHGDAGRPGHPHERGDHGHRGHDGHEGHGRGRNRA</sequence>
<feature type="compositionally biased region" description="Basic and acidic residues" evidence="1">
    <location>
        <begin position="159"/>
        <end position="248"/>
    </location>
</feature>
<feature type="region of interest" description="Disordered" evidence="1">
    <location>
        <begin position="152"/>
        <end position="254"/>
    </location>
</feature>
<evidence type="ECO:0000256" key="1">
    <source>
        <dbReference type="SAM" id="MobiDB-lite"/>
    </source>
</evidence>